<feature type="compositionally biased region" description="Polar residues" evidence="1">
    <location>
        <begin position="196"/>
        <end position="220"/>
    </location>
</feature>
<gene>
    <name evidence="4" type="ORF">DA73_0222600</name>
    <name evidence="3" type="ORF">DA73_0400018400</name>
</gene>
<name>A0A0C1RGA9_9CYAN</name>
<evidence type="ECO:0000313" key="4">
    <source>
        <dbReference type="EMBL" id="KIE11185.1"/>
    </source>
</evidence>
<keyword evidence="5" id="KW-1185">Reference proteome</keyword>
<dbReference type="RefSeq" id="WP_038089126.1">
    <property type="nucleotide sequence ID" value="NZ_JHEG04000001.1"/>
</dbReference>
<feature type="compositionally biased region" description="Polar residues" evidence="1">
    <location>
        <begin position="114"/>
        <end position="123"/>
    </location>
</feature>
<feature type="compositionally biased region" description="Polar residues" evidence="1">
    <location>
        <begin position="71"/>
        <end position="86"/>
    </location>
</feature>
<feature type="compositionally biased region" description="Polar residues" evidence="1">
    <location>
        <begin position="231"/>
        <end position="240"/>
    </location>
</feature>
<dbReference type="OrthoDB" id="511366at2"/>
<reference evidence="4" key="1">
    <citation type="journal article" date="2015" name="Genome Announc.">
        <title>Draft Genome Sequence of Tolypothrix boutellei Strain VB521301.</title>
        <authorList>
            <person name="Chandrababunaidu M.M."/>
            <person name="Singh D."/>
            <person name="Sen D."/>
            <person name="Bhan S."/>
            <person name="Das S."/>
            <person name="Gupta A."/>
            <person name="Adhikary S.P."/>
            <person name="Tripathy S."/>
        </authorList>
    </citation>
    <scope>NUCLEOTIDE SEQUENCE</scope>
    <source>
        <strain evidence="4">VB521301</strain>
    </source>
</reference>
<dbReference type="Proteomes" id="UP000029738">
    <property type="component" value="Unassembled WGS sequence"/>
</dbReference>
<accession>A0A0C1RGA9</accession>
<proteinExistence type="predicted"/>
<dbReference type="STRING" id="1479485.DA73_0222600"/>
<keyword evidence="2" id="KW-0472">Membrane</keyword>
<organism evidence="4">
    <name type="scientific">Tolypothrix bouteillei VB521301</name>
    <dbReference type="NCBI Taxonomy" id="1479485"/>
    <lineage>
        <taxon>Bacteria</taxon>
        <taxon>Bacillati</taxon>
        <taxon>Cyanobacteriota</taxon>
        <taxon>Cyanophyceae</taxon>
        <taxon>Nostocales</taxon>
        <taxon>Tolypothrichaceae</taxon>
        <taxon>Tolypothrix</taxon>
    </lineage>
</organism>
<sequence length="417" mass="45024">MTQPVADQTPIPEKTYRRHTDPPGLWIAIALSSISLHLVLFWMLRSHGLSLLQKNSSHAVPIEFITIPAKQTPTKASPKRQPTAQKPSVKPPQVAPKTSAAKSSPVEDRRAIAFTNTPPLTTDENVKPKNPKTQPKVAVEPKPTFQPDPEPKDSIPPQTPEPEPTPSPDITETPEPTPSPDITETPEPTPSSSPSVDNQQPESTSSPNSQENTDTTAQEPKNQENGDRAFNPQNNTTDPSNPNPLPSGANDLPANLPNTEGEVVPGKGTPLSDLAQPVQPPQQSSPNIQPGGIGVGSWDIEVSGVQKDIPENLAQPVGNTRQKELNISPNEEPTPGPITFQASLIIDSNGNLADVYIPPEISEPQSSRYREYALELFKDQKFIPASIKGKKPPVSNLVVRITIQSKEPPDPQPPTNN</sequence>
<feature type="region of interest" description="Disordered" evidence="1">
    <location>
        <begin position="71"/>
        <end position="299"/>
    </location>
</feature>
<feature type="compositionally biased region" description="Low complexity" evidence="1">
    <location>
        <begin position="168"/>
        <end position="195"/>
    </location>
</feature>
<keyword evidence="2" id="KW-1133">Transmembrane helix</keyword>
<evidence type="ECO:0000313" key="5">
    <source>
        <dbReference type="Proteomes" id="UP000029738"/>
    </source>
</evidence>
<protein>
    <submittedName>
        <fullName evidence="4">Uncharacterized protein</fullName>
    </submittedName>
</protein>
<feature type="compositionally biased region" description="Pro residues" evidence="1">
    <location>
        <begin position="157"/>
        <end position="167"/>
    </location>
</feature>
<dbReference type="EMBL" id="JHEG04000001">
    <property type="protein sequence ID" value="KAF3887240.1"/>
    <property type="molecule type" value="Genomic_DNA"/>
</dbReference>
<dbReference type="AlphaFoldDB" id="A0A0C1RGA9"/>
<feature type="compositionally biased region" description="Low complexity" evidence="1">
    <location>
        <begin position="281"/>
        <end position="290"/>
    </location>
</feature>
<reference evidence="3" key="2">
    <citation type="submission" date="2019-11" db="EMBL/GenBank/DDBJ databases">
        <title>Improved Assembly of Tolypothrix boutellei genome.</title>
        <authorList>
            <person name="Sarangi A.N."/>
            <person name="Mukherjee M."/>
            <person name="Ghosh S."/>
            <person name="Singh D."/>
            <person name="Das A."/>
            <person name="Kant S."/>
            <person name="Prusty A."/>
            <person name="Tripathy S."/>
        </authorList>
    </citation>
    <scope>NUCLEOTIDE SEQUENCE</scope>
    <source>
        <strain evidence="3">VB521301</strain>
    </source>
</reference>
<evidence type="ECO:0000256" key="2">
    <source>
        <dbReference type="SAM" id="Phobius"/>
    </source>
</evidence>
<dbReference type="EMBL" id="JHEG02000048">
    <property type="protein sequence ID" value="KIE11185.1"/>
    <property type="molecule type" value="Genomic_DNA"/>
</dbReference>
<feature type="transmembrane region" description="Helical" evidence="2">
    <location>
        <begin position="24"/>
        <end position="44"/>
    </location>
</feature>
<comment type="caution">
    <text evidence="4">The sequence shown here is derived from an EMBL/GenBank/DDBJ whole genome shotgun (WGS) entry which is preliminary data.</text>
</comment>
<evidence type="ECO:0000256" key="1">
    <source>
        <dbReference type="SAM" id="MobiDB-lite"/>
    </source>
</evidence>
<keyword evidence="2" id="KW-0812">Transmembrane</keyword>
<evidence type="ECO:0000313" key="3">
    <source>
        <dbReference type="EMBL" id="KAF3887240.1"/>
    </source>
</evidence>